<dbReference type="Gene3D" id="3.90.550.10">
    <property type="entry name" value="Spore Coat Polysaccharide Biosynthesis Protein SpsA, Chain A"/>
    <property type="match status" value="1"/>
</dbReference>
<dbReference type="AlphaFoldDB" id="A0AAN2BKQ4"/>
<dbReference type="InterPro" id="IPR029044">
    <property type="entry name" value="Nucleotide-diphossugar_trans"/>
</dbReference>
<evidence type="ECO:0000313" key="2">
    <source>
        <dbReference type="Proteomes" id="UP001320119"/>
    </source>
</evidence>
<keyword evidence="2" id="KW-1185">Reference proteome</keyword>
<dbReference type="EMBL" id="AP023086">
    <property type="protein sequence ID" value="BCD98328.1"/>
    <property type="molecule type" value="Genomic_DNA"/>
</dbReference>
<reference evidence="1 2" key="1">
    <citation type="journal article" date="2022" name="IScience">
        <title>An ultrasensitive nanofiber-based assay for enzymatic hydrolysis and deep-sea microbial degradation of cellulose.</title>
        <authorList>
            <person name="Tsudome M."/>
            <person name="Tachioka M."/>
            <person name="Miyazaki M."/>
            <person name="Uchimura K."/>
            <person name="Tsuda M."/>
            <person name="Takaki Y."/>
            <person name="Deguchi S."/>
        </authorList>
    </citation>
    <scope>NUCLEOTIDE SEQUENCE [LARGE SCALE GENOMIC DNA]</scope>
    <source>
        <strain evidence="1 2">GE09</strain>
    </source>
</reference>
<proteinExistence type="predicted"/>
<evidence type="ECO:0000313" key="1">
    <source>
        <dbReference type="EMBL" id="BCD98328.1"/>
    </source>
</evidence>
<sequence length="306" mass="35340">MSIEDSGQFDTPILLVLFNRPEVTQSTFEVVRKVKPMKLYVAADGPREGRPEEAIACAKVRDIVNQVDWPCEVFTKFSDVNLGCKMGEFTAMDWFFKNEEEGIVLEDDCCPDQSFFYYCQELLERFRYDSRVTMISGRNSLGSWKSNSQSYHFSKFGSVWGWAGWRRAWNYYDVDMKSWGDQNYKDAVKFFVGDENYNSRYVNYEGVYRGKIDTWDFQWSFAQSCQSGLTIVPAVNLISNIGFGEDATHTMDKNDSMAKVKSKTLDLPLSHVNIVVADAGFDKQLMDLNRLSFVQRVTGYIKRRVL</sequence>
<dbReference type="RefSeq" id="WP_236982590.1">
    <property type="nucleotide sequence ID" value="NZ_AP023086.1"/>
</dbReference>
<dbReference type="KEGG" id="marq:MARGE09_P2529"/>
<gene>
    <name evidence="1" type="ORF">MARGE09_P2529</name>
</gene>
<name>A0AAN2BKQ4_9GAMM</name>
<organism evidence="1 2">
    <name type="scientific">Marinagarivorans cellulosilyticus</name>
    <dbReference type="NCBI Taxonomy" id="2721545"/>
    <lineage>
        <taxon>Bacteria</taxon>
        <taxon>Pseudomonadati</taxon>
        <taxon>Pseudomonadota</taxon>
        <taxon>Gammaproteobacteria</taxon>
        <taxon>Cellvibrionales</taxon>
        <taxon>Cellvibrionaceae</taxon>
        <taxon>Marinagarivorans</taxon>
    </lineage>
</organism>
<dbReference type="Proteomes" id="UP001320119">
    <property type="component" value="Chromosome"/>
</dbReference>
<dbReference type="SUPFAM" id="SSF53448">
    <property type="entry name" value="Nucleotide-diphospho-sugar transferases"/>
    <property type="match status" value="1"/>
</dbReference>
<accession>A0AAN2BKQ4</accession>
<protein>
    <submittedName>
        <fullName evidence="1">Uncharacterized protein</fullName>
    </submittedName>
</protein>